<accession>A0A7M1S5L6</accession>
<dbReference type="GO" id="GO:0046872">
    <property type="term" value="F:metal ion binding"/>
    <property type="evidence" value="ECO:0007669"/>
    <property type="project" value="UniProtKB-KW"/>
</dbReference>
<keyword evidence="8" id="KW-1185">Reference proteome</keyword>
<evidence type="ECO:0000256" key="2">
    <source>
        <dbReference type="ARBA" id="ARBA00022519"/>
    </source>
</evidence>
<dbReference type="GO" id="GO:0016020">
    <property type="term" value="C:membrane"/>
    <property type="evidence" value="ECO:0007669"/>
    <property type="project" value="GOC"/>
</dbReference>
<dbReference type="InterPro" id="IPR043461">
    <property type="entry name" value="LpxH-like"/>
</dbReference>
<dbReference type="Pfam" id="PF00149">
    <property type="entry name" value="Metallophos"/>
    <property type="match status" value="1"/>
</dbReference>
<evidence type="ECO:0000313" key="8">
    <source>
        <dbReference type="Proteomes" id="UP000595074"/>
    </source>
</evidence>
<feature type="domain" description="Calcineurin-like phosphoesterase" evidence="6">
    <location>
        <begin position="15"/>
        <end position="201"/>
    </location>
</feature>
<dbReference type="PANTHER" id="PTHR34990">
    <property type="entry name" value="UDP-2,3-DIACYLGLUCOSAMINE HYDROLASE-RELATED"/>
    <property type="match status" value="1"/>
</dbReference>
<dbReference type="EMBL" id="CP063164">
    <property type="protein sequence ID" value="QOR62725.1"/>
    <property type="molecule type" value="Genomic_DNA"/>
</dbReference>
<protein>
    <submittedName>
        <fullName evidence="7">UDP-2,3-diacylglucosamine diphosphatase</fullName>
    </submittedName>
</protein>
<dbReference type="InterPro" id="IPR029052">
    <property type="entry name" value="Metallo-depent_PP-like"/>
</dbReference>
<keyword evidence="2" id="KW-0997">Cell inner membrane</keyword>
<evidence type="ECO:0000313" key="7">
    <source>
        <dbReference type="EMBL" id="QOR62725.1"/>
    </source>
</evidence>
<dbReference type="Gene3D" id="3.60.21.10">
    <property type="match status" value="1"/>
</dbReference>
<name>A0A7M1S5L6_9BACT</name>
<organism evidence="7 8">
    <name type="scientific">Sulfurovum indicum</name>
    <dbReference type="NCBI Taxonomy" id="2779528"/>
    <lineage>
        <taxon>Bacteria</taxon>
        <taxon>Pseudomonadati</taxon>
        <taxon>Campylobacterota</taxon>
        <taxon>Epsilonproteobacteria</taxon>
        <taxon>Campylobacterales</taxon>
        <taxon>Sulfurovaceae</taxon>
        <taxon>Sulfurovum</taxon>
    </lineage>
</organism>
<keyword evidence="4" id="KW-0472">Membrane</keyword>
<dbReference type="InterPro" id="IPR004843">
    <property type="entry name" value="Calcineurin-like_PHP"/>
</dbReference>
<dbReference type="Proteomes" id="UP000595074">
    <property type="component" value="Chromosome"/>
</dbReference>
<proteinExistence type="predicted"/>
<evidence type="ECO:0000256" key="4">
    <source>
        <dbReference type="ARBA" id="ARBA00023136"/>
    </source>
</evidence>
<keyword evidence="1" id="KW-1003">Cell membrane</keyword>
<evidence type="ECO:0000256" key="1">
    <source>
        <dbReference type="ARBA" id="ARBA00022475"/>
    </source>
</evidence>
<dbReference type="SUPFAM" id="SSF56300">
    <property type="entry name" value="Metallo-dependent phosphatases"/>
    <property type="match status" value="1"/>
</dbReference>
<sequence length="238" mass="27428">MRNKECRVVIKEGALFVADSHYPHHGDDFLTLIQKLDEGVLEVPQLFLMGDNFDLLFGYNDYIQTFSSEAIALLQKLSKKLEIHYFEGNHDFCLQALFPNMTVYSREEQPVRFTLDNKVAAISHGDKYVTGFGYDLYCKLLRSKTTLTLLKPWEKKIIDHRMGKLARKKICRTFHGFEKRVDAILEHYEDEDLVIEGHFHQAKIFGKYVSLPSLACQKEVAMAENGNIVFKKADTLSA</sequence>
<dbReference type="GO" id="GO:0009245">
    <property type="term" value="P:lipid A biosynthetic process"/>
    <property type="evidence" value="ECO:0007669"/>
    <property type="project" value="TreeGrafter"/>
</dbReference>
<dbReference type="PANTHER" id="PTHR34990:SF2">
    <property type="entry name" value="BLL8164 PROTEIN"/>
    <property type="match status" value="1"/>
</dbReference>
<evidence type="ECO:0000259" key="6">
    <source>
        <dbReference type="Pfam" id="PF00149"/>
    </source>
</evidence>
<dbReference type="RefSeq" id="WP_197549544.1">
    <property type="nucleotide sequence ID" value="NZ_CP063164.1"/>
</dbReference>
<gene>
    <name evidence="7" type="ORF">IMZ28_04445</name>
</gene>
<evidence type="ECO:0000256" key="5">
    <source>
        <dbReference type="ARBA" id="ARBA00023211"/>
    </source>
</evidence>
<keyword evidence="5" id="KW-0464">Manganese</keyword>
<reference evidence="7 8" key="1">
    <citation type="submission" date="2020-10" db="EMBL/GenBank/DDBJ databases">
        <title>The genome of sulfurovum sp.</title>
        <authorList>
            <person name="Xie S."/>
            <person name="Shao Z."/>
            <person name="Jiang L."/>
        </authorList>
    </citation>
    <scope>NUCLEOTIDE SEQUENCE [LARGE SCALE GENOMIC DNA]</scope>
    <source>
        <strain evidence="7 8">ST-419</strain>
    </source>
</reference>
<dbReference type="KEGG" id="sinu:IMZ28_04445"/>
<dbReference type="AlphaFoldDB" id="A0A7M1S5L6"/>
<evidence type="ECO:0000256" key="3">
    <source>
        <dbReference type="ARBA" id="ARBA00022723"/>
    </source>
</evidence>
<dbReference type="GO" id="GO:0008758">
    <property type="term" value="F:UDP-2,3-diacylglucosamine hydrolase activity"/>
    <property type="evidence" value="ECO:0007669"/>
    <property type="project" value="TreeGrafter"/>
</dbReference>
<keyword evidence="3" id="KW-0479">Metal-binding</keyword>